<sequence>MAAVWQGVARGRRSHQMLTEEAGSPSPGRRKPQSGSLCTRLSRRLPLGVLDANFGNGPSWEPLESSERVGVAAGSARRALGSVAQKIQRSCQSSGRRRDPGRAPAGSPHPSRRRRSTRPSGAPSPSCGARRLPATPPSQGSGLRRLSKWITKDPLRPLRRRSQRAAALLSPYSSPAPLCPTRGGCQEEEEEEEMESVAAGIEQLKHLSEAFDEAIATDESDLTVALVQP</sequence>
<proteinExistence type="predicted"/>
<dbReference type="Ensembl" id="ENSSHAT00000001822.2">
    <property type="protein sequence ID" value="ENSSHAP00000001802.2"/>
    <property type="gene ID" value="ENSSHAG00000001604.2"/>
</dbReference>
<dbReference type="AlphaFoldDB" id="G3VF48"/>
<dbReference type="eggNOG" id="ENOG502S0SN">
    <property type="taxonomic scope" value="Eukaryota"/>
</dbReference>
<evidence type="ECO:0000313" key="3">
    <source>
        <dbReference type="Proteomes" id="UP000007648"/>
    </source>
</evidence>
<reference evidence="2" key="3">
    <citation type="submission" date="2025-09" db="UniProtKB">
        <authorList>
            <consortium name="Ensembl"/>
        </authorList>
    </citation>
    <scope>IDENTIFICATION</scope>
</reference>
<gene>
    <name evidence="2" type="primary">PIMREG</name>
</gene>
<name>G3VF48_SARHA</name>
<dbReference type="Pfam" id="PF07326">
    <property type="entry name" value="RCS1"/>
    <property type="match status" value="1"/>
</dbReference>
<dbReference type="PANTHER" id="PTHR35819">
    <property type="entry name" value="PICALM INTERACTING MITOTIC REGULATOR PIMREG"/>
    <property type="match status" value="1"/>
</dbReference>
<evidence type="ECO:0000256" key="1">
    <source>
        <dbReference type="SAM" id="MobiDB-lite"/>
    </source>
</evidence>
<feature type="region of interest" description="Disordered" evidence="1">
    <location>
        <begin position="49"/>
        <end position="192"/>
    </location>
</feature>
<dbReference type="PANTHER" id="PTHR35819:SF1">
    <property type="entry name" value="PROTEIN PIMREG"/>
    <property type="match status" value="1"/>
</dbReference>
<dbReference type="STRING" id="9305.ENSSHAP00000001802"/>
<dbReference type="FunCoup" id="G3VF48">
    <property type="interactions" value="680"/>
</dbReference>
<reference evidence="2" key="2">
    <citation type="submission" date="2025-08" db="UniProtKB">
        <authorList>
            <consortium name="Ensembl"/>
        </authorList>
    </citation>
    <scope>IDENTIFICATION</scope>
</reference>
<keyword evidence="3" id="KW-1185">Reference proteome</keyword>
<feature type="compositionally biased region" description="Low complexity" evidence="1">
    <location>
        <begin position="164"/>
        <end position="176"/>
    </location>
</feature>
<feature type="compositionally biased region" description="Low complexity" evidence="1">
    <location>
        <begin position="68"/>
        <end position="84"/>
    </location>
</feature>
<feature type="region of interest" description="Disordered" evidence="1">
    <location>
        <begin position="1"/>
        <end position="37"/>
    </location>
</feature>
<dbReference type="HOGENOM" id="CLU_953045_0_0_1"/>
<reference evidence="2 3" key="1">
    <citation type="journal article" date="2011" name="Proc. Natl. Acad. Sci. U.S.A.">
        <title>Genetic diversity and population structure of the endangered marsupial Sarcophilus harrisii (Tasmanian devil).</title>
        <authorList>
            <person name="Miller W."/>
            <person name="Hayes V.M."/>
            <person name="Ratan A."/>
            <person name="Petersen D.C."/>
            <person name="Wittekindt N.E."/>
            <person name="Miller J."/>
            <person name="Walenz B."/>
            <person name="Knight J."/>
            <person name="Qi J."/>
            <person name="Zhao F."/>
            <person name="Wang Q."/>
            <person name="Bedoya-Reina O.C."/>
            <person name="Katiyar N."/>
            <person name="Tomsho L.P."/>
            <person name="Kasson L.M."/>
            <person name="Hardie R.A."/>
            <person name="Woodbridge P."/>
            <person name="Tindall E.A."/>
            <person name="Bertelsen M.F."/>
            <person name="Dixon D."/>
            <person name="Pyecroft S."/>
            <person name="Helgen K.M."/>
            <person name="Lesk A.M."/>
            <person name="Pringle T.H."/>
            <person name="Patterson N."/>
            <person name="Zhang Y."/>
            <person name="Kreiss A."/>
            <person name="Woods G.M."/>
            <person name="Jones M.E."/>
            <person name="Schuster S.C."/>
        </authorList>
    </citation>
    <scope>NUCLEOTIDE SEQUENCE [LARGE SCALE GENOMIC DNA]</scope>
</reference>
<dbReference type="InParanoid" id="G3VF48"/>
<dbReference type="InterPro" id="IPR009932">
    <property type="entry name" value="RCS1"/>
</dbReference>
<evidence type="ECO:0008006" key="4">
    <source>
        <dbReference type="Google" id="ProtNLM"/>
    </source>
</evidence>
<protein>
    <recommendedName>
        <fullName evidence="4">PICALM interacting mitotic regulator</fullName>
    </recommendedName>
</protein>
<dbReference type="GeneTree" id="ENSGT00390000008128"/>
<organism evidence="2 3">
    <name type="scientific">Sarcophilus harrisii</name>
    <name type="common">Tasmanian devil</name>
    <name type="synonym">Sarcophilus laniarius</name>
    <dbReference type="NCBI Taxonomy" id="9305"/>
    <lineage>
        <taxon>Eukaryota</taxon>
        <taxon>Metazoa</taxon>
        <taxon>Chordata</taxon>
        <taxon>Craniata</taxon>
        <taxon>Vertebrata</taxon>
        <taxon>Euteleostomi</taxon>
        <taxon>Mammalia</taxon>
        <taxon>Metatheria</taxon>
        <taxon>Dasyuromorphia</taxon>
        <taxon>Dasyuridae</taxon>
        <taxon>Sarcophilus</taxon>
    </lineage>
</organism>
<dbReference type="Proteomes" id="UP000007648">
    <property type="component" value="Unassembled WGS sequence"/>
</dbReference>
<accession>G3VF48</accession>
<evidence type="ECO:0000313" key="2">
    <source>
        <dbReference type="Ensembl" id="ENSSHAP00000001802.2"/>
    </source>
</evidence>